<evidence type="ECO:0000313" key="2">
    <source>
        <dbReference type="Proteomes" id="UP000533476"/>
    </source>
</evidence>
<dbReference type="RefSeq" id="WP_169102839.1">
    <property type="nucleotide sequence ID" value="NZ_JABBVZ010000129.1"/>
</dbReference>
<gene>
    <name evidence="1" type="ORF">HIJ39_20145</name>
</gene>
<dbReference type="Proteomes" id="UP000533476">
    <property type="component" value="Unassembled WGS sequence"/>
</dbReference>
<accession>A0A7Y0L7A0</accession>
<reference evidence="1 2" key="1">
    <citation type="submission" date="2020-04" db="EMBL/GenBank/DDBJ databases">
        <authorList>
            <person name="Zhang R."/>
            <person name="Schippers A."/>
        </authorList>
    </citation>
    <scope>NUCLEOTIDE SEQUENCE [LARGE SCALE GENOMIC DNA]</scope>
    <source>
        <strain evidence="1 2">DSM 109850</strain>
    </source>
</reference>
<proteinExistence type="predicted"/>
<organism evidence="1 2">
    <name type="scientific">Sulfobacillus harzensis</name>
    <dbReference type="NCBI Taxonomy" id="2729629"/>
    <lineage>
        <taxon>Bacteria</taxon>
        <taxon>Bacillati</taxon>
        <taxon>Bacillota</taxon>
        <taxon>Clostridia</taxon>
        <taxon>Eubacteriales</taxon>
        <taxon>Clostridiales Family XVII. Incertae Sedis</taxon>
        <taxon>Sulfobacillus</taxon>
    </lineage>
</organism>
<name>A0A7Y0L7A0_9FIRM</name>
<protein>
    <submittedName>
        <fullName evidence="1">Uncharacterized protein</fullName>
    </submittedName>
</protein>
<evidence type="ECO:0000313" key="1">
    <source>
        <dbReference type="EMBL" id="NMP24629.1"/>
    </source>
</evidence>
<dbReference type="AlphaFoldDB" id="A0A7Y0L7A0"/>
<keyword evidence="2" id="KW-1185">Reference proteome</keyword>
<sequence>MRTAVVGASHVMLFPRGLEKAGLDASLQVDSLVAIGSLDVDLYDTLQAKADGAGTTIEGCFPDPSAMTPSEKRGVLAMATFVGTRLPRRMEMIKARAKLRKMSRPEAAQWLRVKAWGYMVDKGIEITEEEFKQIWEKEERKFLGG</sequence>
<dbReference type="EMBL" id="JABBVZ010000129">
    <property type="protein sequence ID" value="NMP24629.1"/>
    <property type="molecule type" value="Genomic_DNA"/>
</dbReference>
<comment type="caution">
    <text evidence="1">The sequence shown here is derived from an EMBL/GenBank/DDBJ whole genome shotgun (WGS) entry which is preliminary data.</text>
</comment>